<dbReference type="KEGG" id="fil:BN1229_v1_2371"/>
<dbReference type="InterPro" id="IPR005094">
    <property type="entry name" value="Endonuclease_MobA/VirD2"/>
</dbReference>
<dbReference type="OrthoDB" id="279005at2"/>
<evidence type="ECO:0000259" key="2">
    <source>
        <dbReference type="Pfam" id="PF03432"/>
    </source>
</evidence>
<reference evidence="4" key="1">
    <citation type="submission" date="2015-02" db="EMBL/GenBank/DDBJ databases">
        <authorList>
            <person name="Chooi Y.-H."/>
        </authorList>
    </citation>
    <scope>NUCLEOTIDE SEQUENCE [LARGE SCALE GENOMIC DNA]</scope>
    <source>
        <strain evidence="4">strain Y</strain>
    </source>
</reference>
<keyword evidence="4" id="KW-1185">Reference proteome</keyword>
<dbReference type="EMBL" id="LN829119">
    <property type="protein sequence ID" value="CPR22112.1"/>
    <property type="molecule type" value="Genomic_DNA"/>
</dbReference>
<organism evidence="3 4">
    <name type="scientific">Candidatus Filomicrobium marinum</name>
    <dbReference type="NCBI Taxonomy" id="1608628"/>
    <lineage>
        <taxon>Bacteria</taxon>
        <taxon>Pseudomonadati</taxon>
        <taxon>Pseudomonadota</taxon>
        <taxon>Alphaproteobacteria</taxon>
        <taxon>Hyphomicrobiales</taxon>
        <taxon>Hyphomicrobiaceae</taxon>
        <taxon>Filomicrobium</taxon>
    </lineage>
</organism>
<dbReference type="Pfam" id="PF03432">
    <property type="entry name" value="Relaxase"/>
    <property type="match status" value="1"/>
</dbReference>
<name>A0A0D6JK93_9HYPH</name>
<accession>A0A0D6JK93</accession>
<gene>
    <name evidence="3" type="ORF">YBN1229_v1_3545</name>
</gene>
<evidence type="ECO:0000256" key="1">
    <source>
        <dbReference type="SAM" id="MobiDB-lite"/>
    </source>
</evidence>
<proteinExistence type="predicted"/>
<feature type="region of interest" description="Disordered" evidence="1">
    <location>
        <begin position="341"/>
        <end position="361"/>
    </location>
</feature>
<feature type="domain" description="MobA/VirD2-like nuclease" evidence="2">
    <location>
        <begin position="30"/>
        <end position="151"/>
    </location>
</feature>
<dbReference type="AlphaFoldDB" id="A0A0D6JK93"/>
<dbReference type="Proteomes" id="UP000033187">
    <property type="component" value="Chromosome 1"/>
</dbReference>
<dbReference type="KEGG" id="fiy:BN1229_v1_3545"/>
<sequence length="411" mass="46037">MLAKVAPTSSDFRALARYLLNGKGGQPHPDRVRWFFAQNLGTDDPLLAARYMEATASRSARCAKPVYHLMVAWHERERPSGEIMQDIARRTLDLAGLSEHQALIMGHGDTSHRHFHIMLNRVHPETRKAWKTTNDFARFDQIMRQLSEEHGFEYIPAHSFDPELTDELPQLPDSKSFRAAGKGANTARTKWSKRASREFGDYLSTNLDHATTIEDLNLLAAEHGLAFEPKGKGMVLGNVQGYATLSSLGLALSANGMVRRREALPDIVLTSPLRRPWFDVDAVDITRALMGWGLATKHDLTETINDMRTERAAKAAARKVPPILPALSIPAVPHTRTALSTARTGLGRPQKPHSRPPRNAIKDHLDSLIRAQTDRAVIDRHRRLISQQRKRMSWTYVNLTNASDTASRGRA</sequence>
<evidence type="ECO:0000313" key="4">
    <source>
        <dbReference type="Proteomes" id="UP000033187"/>
    </source>
</evidence>
<evidence type="ECO:0000313" key="3">
    <source>
        <dbReference type="EMBL" id="CPR22112.1"/>
    </source>
</evidence>
<dbReference type="RefSeq" id="WP_046478312.1">
    <property type="nucleotide sequence ID" value="NZ_LN829118.1"/>
</dbReference>
<protein>
    <recommendedName>
        <fullName evidence="2">MobA/VirD2-like nuclease domain-containing protein</fullName>
    </recommendedName>
</protein>